<dbReference type="InterPro" id="IPR040155">
    <property type="entry name" value="CEBPZ/Mak21-like"/>
</dbReference>
<reference evidence="4 5" key="1">
    <citation type="submission" date="2017-03" db="EMBL/GenBank/DDBJ databases">
        <title>Genome Survey of Euroglyphus maynei.</title>
        <authorList>
            <person name="Arlian L.G."/>
            <person name="Morgan M.S."/>
            <person name="Rider S.D."/>
        </authorList>
    </citation>
    <scope>NUCLEOTIDE SEQUENCE [LARGE SCALE GENOMIC DNA]</scope>
    <source>
        <strain evidence="4">Arlian Lab</strain>
        <tissue evidence="4">Whole body</tissue>
    </source>
</reference>
<dbReference type="OrthoDB" id="28947at2759"/>
<dbReference type="SUPFAM" id="SSF48371">
    <property type="entry name" value="ARM repeat"/>
    <property type="match status" value="1"/>
</dbReference>
<feature type="compositionally biased region" description="Basic residues" evidence="2">
    <location>
        <begin position="1"/>
        <end position="11"/>
    </location>
</feature>
<dbReference type="EMBL" id="MUJZ01010011">
    <property type="protein sequence ID" value="OTF82148.1"/>
    <property type="molecule type" value="Genomic_DNA"/>
</dbReference>
<evidence type="ECO:0000256" key="2">
    <source>
        <dbReference type="SAM" id="MobiDB-lite"/>
    </source>
</evidence>
<dbReference type="InterPro" id="IPR005612">
    <property type="entry name" value="CCAAT-binding_factor"/>
</dbReference>
<keyword evidence="5" id="KW-1185">Reference proteome</keyword>
<evidence type="ECO:0000259" key="3">
    <source>
        <dbReference type="Pfam" id="PF03914"/>
    </source>
</evidence>
<evidence type="ECO:0000313" key="5">
    <source>
        <dbReference type="Proteomes" id="UP000194236"/>
    </source>
</evidence>
<name>A0A1Y3BQB9_EURMA</name>
<dbReference type="Gene3D" id="1.25.10.10">
    <property type="entry name" value="Leucine-rich Repeat Variant"/>
    <property type="match status" value="1"/>
</dbReference>
<gene>
    <name evidence="4" type="ORF">BLA29_004581</name>
</gene>
<comment type="caution">
    <text evidence="4">The sequence shown here is derived from an EMBL/GenBank/DDBJ whole genome shotgun (WGS) entry which is preliminary data.</text>
</comment>
<evidence type="ECO:0000256" key="1">
    <source>
        <dbReference type="ARBA" id="ARBA00007797"/>
    </source>
</evidence>
<dbReference type="Proteomes" id="UP000194236">
    <property type="component" value="Unassembled WGS sequence"/>
</dbReference>
<dbReference type="PANTHER" id="PTHR12048:SF0">
    <property type="entry name" value="CCAAT_ENHANCER-BINDING PROTEIN ZETA"/>
    <property type="match status" value="1"/>
</dbReference>
<sequence>MSRHHSSKWKKSNNPANNINNDNDRKQTLLIPTGTKWYRQKVIENIPSNNQSTLRLNHDQVTELRDEAIKLLKCDYYIYDQQKQHGTKAQDFEWIKTVLSNGTVQDKLAANTVLIQDSTVHNLRSLEQLIRFVNGKGKRECIMAIDTVRDLFIGDLLIPGQKLQSFEEIINSVDRDFLLHTDSFDIYRRKFLLITHVEDQIRSLYRRFLEQLVQCSHDTLDTLKMKSIRTLFDLFVNNPEQEKFLLESLINKLGDPAPRVASTTARLLSKILQHHARMKMIIVKEVERLLFRPNITSRTEYYCEINNKTMSVLLTGISRAFPYSKLENDLIEKHLDTFYKLIHYVNRNTAIQTLSIMFQMILFTENGTLTDRFYSSLYRFLLDTTIDQCSKLNLLLNILYRSLKHDPIQRRVRAFIKRLLQVCCFFSNFS</sequence>
<proteinExistence type="inferred from homology"/>
<dbReference type="AlphaFoldDB" id="A0A1Y3BQB9"/>
<feature type="region of interest" description="Disordered" evidence="2">
    <location>
        <begin position="1"/>
        <end position="26"/>
    </location>
</feature>
<dbReference type="PANTHER" id="PTHR12048">
    <property type="entry name" value="CCAAT-BINDING FACTOR-RELATED"/>
    <property type="match status" value="1"/>
</dbReference>
<feature type="domain" description="CCAAT-binding factor" evidence="3">
    <location>
        <begin position="350"/>
        <end position="426"/>
    </location>
</feature>
<dbReference type="InterPro" id="IPR016024">
    <property type="entry name" value="ARM-type_fold"/>
</dbReference>
<dbReference type="InterPro" id="IPR011989">
    <property type="entry name" value="ARM-like"/>
</dbReference>
<protein>
    <submittedName>
        <fullName evidence="4">CCAAT/enhancer-binding protein zeta-like protein</fullName>
    </submittedName>
</protein>
<comment type="similarity">
    <text evidence="1">Belongs to the CBF/MAK21 family.</text>
</comment>
<evidence type="ECO:0000313" key="4">
    <source>
        <dbReference type="EMBL" id="OTF82148.1"/>
    </source>
</evidence>
<dbReference type="Pfam" id="PF03914">
    <property type="entry name" value="CBF"/>
    <property type="match status" value="1"/>
</dbReference>
<dbReference type="GO" id="GO:0005634">
    <property type="term" value="C:nucleus"/>
    <property type="evidence" value="ECO:0007669"/>
    <property type="project" value="UniProtKB-ARBA"/>
</dbReference>
<organism evidence="4 5">
    <name type="scientific">Euroglyphus maynei</name>
    <name type="common">Mayne's house dust mite</name>
    <dbReference type="NCBI Taxonomy" id="6958"/>
    <lineage>
        <taxon>Eukaryota</taxon>
        <taxon>Metazoa</taxon>
        <taxon>Ecdysozoa</taxon>
        <taxon>Arthropoda</taxon>
        <taxon>Chelicerata</taxon>
        <taxon>Arachnida</taxon>
        <taxon>Acari</taxon>
        <taxon>Acariformes</taxon>
        <taxon>Sarcoptiformes</taxon>
        <taxon>Astigmata</taxon>
        <taxon>Psoroptidia</taxon>
        <taxon>Analgoidea</taxon>
        <taxon>Pyroglyphidae</taxon>
        <taxon>Pyroglyphinae</taxon>
        <taxon>Euroglyphus</taxon>
    </lineage>
</organism>
<accession>A0A1Y3BQB9</accession>